<reference evidence="1" key="1">
    <citation type="submission" date="2021-01" db="EMBL/GenBank/DDBJ databases">
        <authorList>
            <person name="Sun Q."/>
        </authorList>
    </citation>
    <scope>NUCLEOTIDE SEQUENCE</scope>
    <source>
        <strain evidence="1">YIM B02566</strain>
    </source>
</reference>
<keyword evidence="1" id="KW-0067">ATP-binding</keyword>
<keyword evidence="1" id="KW-0547">Nucleotide-binding</keyword>
<organism evidence="1 2">
    <name type="scientific">Taklimakanibacter albus</name>
    <dbReference type="NCBI Taxonomy" id="2800327"/>
    <lineage>
        <taxon>Bacteria</taxon>
        <taxon>Pseudomonadati</taxon>
        <taxon>Pseudomonadota</taxon>
        <taxon>Alphaproteobacteria</taxon>
        <taxon>Hyphomicrobiales</taxon>
        <taxon>Aestuariivirgaceae</taxon>
        <taxon>Taklimakanibacter</taxon>
    </lineage>
</organism>
<comment type="caution">
    <text evidence="1">The sequence shown here is derived from an EMBL/GenBank/DDBJ whole genome shotgun (WGS) entry which is preliminary data.</text>
</comment>
<sequence length="266" mass="28887">MLTVDQVAFHYSAATPVLREVSFRSEGGEILALVGRNGAGKSTLLRLLNGLRKPTQGAVVIAGKNTRDTPPHIISHSIGTVFQTPEQQIFNATVRDEVAFGPNNLPLTPQQREERVVRALARTRLTDFAGKHPLDLDQAQRRFVALASVLASQPPALLLDEPQRGLDQRGKNLLEEIIREEQAAGRCIIIVCHDMEFVARLASRIIALSEGRLSADMAPVDFFSDAPAMAAASVEPPDTLRLSAALGLPASLTPSSFADHWLARHN</sequence>
<evidence type="ECO:0000313" key="1">
    <source>
        <dbReference type="EMBL" id="MBK1870247.1"/>
    </source>
</evidence>
<dbReference type="Proteomes" id="UP000616151">
    <property type="component" value="Unassembled WGS sequence"/>
</dbReference>
<accession>A0ACC5RC74</accession>
<protein>
    <submittedName>
        <fullName evidence="1">ABC transporter ATP-binding protein</fullName>
    </submittedName>
</protein>
<gene>
    <name evidence="1" type="ORF">JHL16_28045</name>
</gene>
<proteinExistence type="predicted"/>
<name>A0ACC5RC74_9HYPH</name>
<keyword evidence="2" id="KW-1185">Reference proteome</keyword>
<dbReference type="EMBL" id="JAENHL010000008">
    <property type="protein sequence ID" value="MBK1870247.1"/>
    <property type="molecule type" value="Genomic_DNA"/>
</dbReference>
<evidence type="ECO:0000313" key="2">
    <source>
        <dbReference type="Proteomes" id="UP000616151"/>
    </source>
</evidence>